<dbReference type="PANTHER" id="PTHR34375">
    <property type="entry name" value="GATA ZINC FINGER PROTEIN-RELATED"/>
    <property type="match status" value="1"/>
</dbReference>
<dbReference type="PANTHER" id="PTHR34375:SF2">
    <property type="entry name" value="GATA ZINC FINGER PROTEIN"/>
    <property type="match status" value="1"/>
</dbReference>
<sequence>MKSKIRNINKFHVYLASLFRRLNFCRILSLGNHERTLNPRGEGLWEVAIRCHNSYSNAMSNKKHLTDIGDLNFLMCKAIENPQLTPSSSLRTAIISVFEEPVVYETSDLQKALGVEDYVGCASVHGVGPSIAVFDTIRDEQLDCACVYPAPLHSRKQIERVVEHMKRILIEGSSHLDDHEDFVENND</sequence>
<accession>A0A6V7NHY9</accession>
<evidence type="ECO:0000313" key="1">
    <source>
        <dbReference type="EMBL" id="CAD1818098.1"/>
    </source>
</evidence>
<organism evidence="1">
    <name type="scientific">Ananas comosus var. bracteatus</name>
    <name type="common">red pineapple</name>
    <dbReference type="NCBI Taxonomy" id="296719"/>
    <lineage>
        <taxon>Eukaryota</taxon>
        <taxon>Viridiplantae</taxon>
        <taxon>Streptophyta</taxon>
        <taxon>Embryophyta</taxon>
        <taxon>Tracheophyta</taxon>
        <taxon>Spermatophyta</taxon>
        <taxon>Magnoliopsida</taxon>
        <taxon>Liliopsida</taxon>
        <taxon>Poales</taxon>
        <taxon>Bromeliaceae</taxon>
        <taxon>Bromelioideae</taxon>
        <taxon>Ananas</taxon>
    </lineage>
</organism>
<protein>
    <submittedName>
        <fullName evidence="1">Uncharacterized protein</fullName>
    </submittedName>
</protein>
<gene>
    <name evidence="1" type="ORF">CB5_LOCUS1309</name>
</gene>
<name>A0A6V7NHY9_ANACO</name>
<reference evidence="1" key="1">
    <citation type="submission" date="2020-07" db="EMBL/GenBank/DDBJ databases">
        <authorList>
            <person name="Lin J."/>
        </authorList>
    </citation>
    <scope>NUCLEOTIDE SEQUENCE</scope>
</reference>
<dbReference type="SUPFAM" id="SSF52777">
    <property type="entry name" value="CoA-dependent acyltransferases"/>
    <property type="match status" value="1"/>
</dbReference>
<dbReference type="EMBL" id="LR862138">
    <property type="protein sequence ID" value="CAD1818098.1"/>
    <property type="molecule type" value="Genomic_DNA"/>
</dbReference>
<proteinExistence type="predicted"/>
<dbReference type="AlphaFoldDB" id="A0A6V7NHY9"/>